<dbReference type="Gene3D" id="3.90.70.10">
    <property type="entry name" value="Cysteine proteinases"/>
    <property type="match status" value="1"/>
</dbReference>
<dbReference type="RefSeq" id="WP_111738876.1">
    <property type="nucleotide sequence ID" value="NZ_LR698987.1"/>
</dbReference>
<keyword evidence="1" id="KW-0472">Membrane</keyword>
<dbReference type="KEGG" id="lri:NCTC12151_00175"/>
<reference evidence="3 4" key="1">
    <citation type="submission" date="2018-06" db="EMBL/GenBank/DDBJ databases">
        <authorList>
            <consortium name="Pathogen Informatics"/>
            <person name="Doyle S."/>
        </authorList>
    </citation>
    <scope>NUCLEOTIDE SEQUENCE [LARGE SCALE GENOMIC DNA]</scope>
    <source>
        <strain evidence="3 4">NCTC12151</strain>
    </source>
</reference>
<dbReference type="GO" id="GO:0008233">
    <property type="term" value="F:peptidase activity"/>
    <property type="evidence" value="ECO:0007669"/>
    <property type="project" value="InterPro"/>
</dbReference>
<sequence length="263" mass="28472">MFINPNFYLALPLAAALFFAGRALGSASVAISLRRTAGAVFFLLALVSLSIPLTYLAGSLGENPAYANFRALPYAELTVCLAAPFVGRLSLLLPLNRGIALLFCLVITLGYVSLPFIKPIVRPAGEIVEQWRDGIAIQSTSATCGPASMATLMHRLGVSATQSEIARQSYNSGSGTENWYLARYAKSQGFSYRFLNEPDLENVPVPSIIGVRLGRVGHFITLLSKEGATYTVGDSLDGVHQLTEAEFKQRYRFAGFVLQIGRE</sequence>
<dbReference type="GO" id="GO:0006508">
    <property type="term" value="P:proteolysis"/>
    <property type="evidence" value="ECO:0007669"/>
    <property type="project" value="InterPro"/>
</dbReference>
<evidence type="ECO:0000313" key="3">
    <source>
        <dbReference type="EMBL" id="SQI34441.1"/>
    </source>
</evidence>
<evidence type="ECO:0000259" key="2">
    <source>
        <dbReference type="PROSITE" id="PS50990"/>
    </source>
</evidence>
<dbReference type="GO" id="GO:0005524">
    <property type="term" value="F:ATP binding"/>
    <property type="evidence" value="ECO:0007669"/>
    <property type="project" value="InterPro"/>
</dbReference>
<feature type="transmembrane region" description="Helical" evidence="1">
    <location>
        <begin position="99"/>
        <end position="117"/>
    </location>
</feature>
<evidence type="ECO:0000256" key="1">
    <source>
        <dbReference type="SAM" id="Phobius"/>
    </source>
</evidence>
<feature type="transmembrane region" description="Helical" evidence="1">
    <location>
        <begin position="37"/>
        <end position="60"/>
    </location>
</feature>
<accession>A0A2X4U617</accession>
<dbReference type="InterPro" id="IPR005074">
    <property type="entry name" value="Peptidase_C39"/>
</dbReference>
<dbReference type="OrthoDB" id="6637574at2"/>
<dbReference type="EMBL" id="LS483470">
    <property type="protein sequence ID" value="SQI34441.1"/>
    <property type="molecule type" value="Genomic_DNA"/>
</dbReference>
<gene>
    <name evidence="3" type="ORF">NCTC12151_00175</name>
</gene>
<organism evidence="3 4">
    <name type="scientific">Leminorella richardii</name>
    <dbReference type="NCBI Taxonomy" id="158841"/>
    <lineage>
        <taxon>Bacteria</taxon>
        <taxon>Pseudomonadati</taxon>
        <taxon>Pseudomonadota</taxon>
        <taxon>Gammaproteobacteria</taxon>
        <taxon>Enterobacterales</taxon>
        <taxon>Budviciaceae</taxon>
        <taxon>Leminorella</taxon>
    </lineage>
</organism>
<dbReference type="Pfam" id="PF03412">
    <property type="entry name" value="Peptidase_C39"/>
    <property type="match status" value="1"/>
</dbReference>
<keyword evidence="4" id="KW-1185">Reference proteome</keyword>
<protein>
    <submittedName>
        <fullName evidence="3">Peptidase C39 family</fullName>
    </submittedName>
</protein>
<proteinExistence type="predicted"/>
<keyword evidence="1" id="KW-1133">Transmembrane helix</keyword>
<keyword evidence="1" id="KW-0812">Transmembrane</keyword>
<feature type="transmembrane region" description="Helical" evidence="1">
    <location>
        <begin position="72"/>
        <end position="93"/>
    </location>
</feature>
<evidence type="ECO:0000313" key="4">
    <source>
        <dbReference type="Proteomes" id="UP000249005"/>
    </source>
</evidence>
<name>A0A2X4U617_9GAMM</name>
<dbReference type="GO" id="GO:0016020">
    <property type="term" value="C:membrane"/>
    <property type="evidence" value="ECO:0007669"/>
    <property type="project" value="InterPro"/>
</dbReference>
<dbReference type="PROSITE" id="PS50990">
    <property type="entry name" value="PEPTIDASE_C39"/>
    <property type="match status" value="1"/>
</dbReference>
<feature type="domain" description="Peptidase C39" evidence="2">
    <location>
        <begin position="138"/>
        <end position="258"/>
    </location>
</feature>
<dbReference type="AlphaFoldDB" id="A0A2X4U617"/>
<dbReference type="Proteomes" id="UP000249005">
    <property type="component" value="Chromosome 1"/>
</dbReference>